<evidence type="ECO:0000256" key="20">
    <source>
        <dbReference type="ARBA" id="ARBA00023136"/>
    </source>
</evidence>
<evidence type="ECO:0000256" key="16">
    <source>
        <dbReference type="ARBA" id="ARBA00022960"/>
    </source>
</evidence>
<evidence type="ECO:0000313" key="34">
    <source>
        <dbReference type="Proteomes" id="UP000015503"/>
    </source>
</evidence>
<dbReference type="InterPro" id="IPR031376">
    <property type="entry name" value="PCB_OB"/>
</dbReference>
<keyword evidence="10" id="KW-0121">Carboxypeptidase</keyword>
<dbReference type="PANTHER" id="PTHR32282:SF27">
    <property type="entry name" value="PENICILLIN-BINDING PROTEIN 1A"/>
    <property type="match status" value="1"/>
</dbReference>
<evidence type="ECO:0000256" key="29">
    <source>
        <dbReference type="SAM" id="Phobius"/>
    </source>
</evidence>
<evidence type="ECO:0000256" key="25">
    <source>
        <dbReference type="ARBA" id="ARBA00044770"/>
    </source>
</evidence>
<dbReference type="GO" id="GO:0005886">
    <property type="term" value="C:plasma membrane"/>
    <property type="evidence" value="ECO:0007669"/>
    <property type="project" value="UniProtKB-SubCell"/>
</dbReference>
<feature type="transmembrane region" description="Helical" evidence="29">
    <location>
        <begin position="7"/>
        <end position="30"/>
    </location>
</feature>
<dbReference type="EMBL" id="AP013068">
    <property type="protein sequence ID" value="BAN50998.1"/>
    <property type="molecule type" value="Genomic_DNA"/>
</dbReference>
<comment type="catalytic activity">
    <reaction evidence="26">
        <text>[GlcNAc-(1-&gt;4)-Mur2Ac(oyl-L-Ala-gamma-D-Glu-L-Lys-D-Ala-D-Ala)](n)-di-trans,octa-cis-undecaprenyl diphosphate + beta-D-GlcNAc-(1-&gt;4)-Mur2Ac(oyl-L-Ala-gamma-D-Glu-L-Lys-D-Ala-D-Ala)-di-trans,octa-cis-undecaprenyl diphosphate = [GlcNAc-(1-&gt;4)-Mur2Ac(oyl-L-Ala-gamma-D-Glu-L-Lys-D-Ala-D-Ala)](n+1)-di-trans,octa-cis-undecaprenyl diphosphate + di-trans,octa-cis-undecaprenyl diphosphate + H(+)</text>
        <dbReference type="Rhea" id="RHEA:23708"/>
        <dbReference type="Rhea" id="RHEA-COMP:9602"/>
        <dbReference type="Rhea" id="RHEA-COMP:9603"/>
        <dbReference type="ChEBI" id="CHEBI:15378"/>
        <dbReference type="ChEBI" id="CHEBI:58405"/>
        <dbReference type="ChEBI" id="CHEBI:60033"/>
        <dbReference type="ChEBI" id="CHEBI:78435"/>
        <dbReference type="EC" id="2.4.99.28"/>
    </reaction>
</comment>
<dbReference type="Proteomes" id="UP000015503">
    <property type="component" value="Chromosome"/>
</dbReference>
<comment type="subcellular location">
    <subcellularLocation>
        <location evidence="2">Cell inner membrane</location>
        <topology evidence="2">Single-pass type II membrane protein</topology>
    </subcellularLocation>
</comment>
<dbReference type="GO" id="GO:0009002">
    <property type="term" value="F:serine-type D-Ala-D-Ala carboxypeptidase activity"/>
    <property type="evidence" value="ECO:0007669"/>
    <property type="project" value="UniProtKB-EC"/>
</dbReference>
<dbReference type="RefSeq" id="WP_016495124.1">
    <property type="nucleotide sequence ID" value="NC_021499.1"/>
</dbReference>
<dbReference type="InterPro" id="IPR036950">
    <property type="entry name" value="PBP_transglycosylase"/>
</dbReference>
<keyword evidence="19 29" id="KW-1133">Transmembrane helix</keyword>
<evidence type="ECO:0000256" key="21">
    <source>
        <dbReference type="ARBA" id="ARBA00023251"/>
    </source>
</evidence>
<dbReference type="Gene3D" id="3.40.710.10">
    <property type="entry name" value="DD-peptidase/beta-lactamase superfamily"/>
    <property type="match status" value="2"/>
</dbReference>
<evidence type="ECO:0000256" key="6">
    <source>
        <dbReference type="ARBA" id="ARBA00012448"/>
    </source>
</evidence>
<keyword evidence="17" id="KW-0735">Signal-anchor</keyword>
<dbReference type="AlphaFoldDB" id="S6AX68"/>
<dbReference type="InterPro" id="IPR001460">
    <property type="entry name" value="PCN-bd_Tpept"/>
</dbReference>
<evidence type="ECO:0000256" key="24">
    <source>
        <dbReference type="ARBA" id="ARBA00034000"/>
    </source>
</evidence>
<feature type="domain" description="Glycosyl transferase family 51" evidence="31">
    <location>
        <begin position="55"/>
        <end position="230"/>
    </location>
</feature>
<feature type="domain" description="Penicillin-binding protein OB-like" evidence="32">
    <location>
        <begin position="317"/>
        <end position="421"/>
    </location>
</feature>
<keyword evidence="21" id="KW-0046">Antibiotic resistance</keyword>
<evidence type="ECO:0000256" key="17">
    <source>
        <dbReference type="ARBA" id="ARBA00022968"/>
    </source>
</evidence>
<dbReference type="SUPFAM" id="SSF56601">
    <property type="entry name" value="beta-lactamase/transpeptidase-like"/>
    <property type="match status" value="1"/>
</dbReference>
<feature type="region of interest" description="Disordered" evidence="28">
    <location>
        <begin position="781"/>
        <end position="813"/>
    </location>
</feature>
<keyword evidence="13 33" id="KW-0808">Transferase</keyword>
<comment type="similarity">
    <text evidence="4">In the C-terminal section; belongs to the transpeptidase family.</text>
</comment>
<evidence type="ECO:0000256" key="3">
    <source>
        <dbReference type="ARBA" id="ARBA00004752"/>
    </source>
</evidence>
<dbReference type="PATRIC" id="fig|1245471.3.peg.5348"/>
<keyword evidence="12 33" id="KW-0328">Glycosyltransferase</keyword>
<dbReference type="UniPathway" id="UPA00219"/>
<dbReference type="GO" id="GO:0030288">
    <property type="term" value="C:outer membrane-bounded periplasmic space"/>
    <property type="evidence" value="ECO:0007669"/>
    <property type="project" value="TreeGrafter"/>
</dbReference>
<dbReference type="InterPro" id="IPR023346">
    <property type="entry name" value="Lysozyme-like_dom_sf"/>
</dbReference>
<dbReference type="NCBIfam" id="TIGR02074">
    <property type="entry name" value="PBP_1a_fam"/>
    <property type="match status" value="1"/>
</dbReference>
<feature type="domain" description="Penicillin-binding protein transpeptidase" evidence="30">
    <location>
        <begin position="426"/>
        <end position="731"/>
    </location>
</feature>
<evidence type="ECO:0000256" key="19">
    <source>
        <dbReference type="ARBA" id="ARBA00022989"/>
    </source>
</evidence>
<dbReference type="InterPro" id="IPR012338">
    <property type="entry name" value="Beta-lactam/transpept-like"/>
</dbReference>
<evidence type="ECO:0000259" key="30">
    <source>
        <dbReference type="Pfam" id="PF00905"/>
    </source>
</evidence>
<dbReference type="GO" id="GO:0008658">
    <property type="term" value="F:penicillin binding"/>
    <property type="evidence" value="ECO:0007669"/>
    <property type="project" value="InterPro"/>
</dbReference>
<evidence type="ECO:0000256" key="8">
    <source>
        <dbReference type="ARBA" id="ARBA00022475"/>
    </source>
</evidence>
<evidence type="ECO:0000256" key="13">
    <source>
        <dbReference type="ARBA" id="ARBA00022679"/>
    </source>
</evidence>
<dbReference type="Gene3D" id="1.10.3810.10">
    <property type="entry name" value="Biosynthetic peptidoglycan transglycosylase-like"/>
    <property type="match status" value="1"/>
</dbReference>
<evidence type="ECO:0000256" key="11">
    <source>
        <dbReference type="ARBA" id="ARBA00022670"/>
    </source>
</evidence>
<evidence type="ECO:0000256" key="1">
    <source>
        <dbReference type="ARBA" id="ARBA00002624"/>
    </source>
</evidence>
<dbReference type="Pfam" id="PF17092">
    <property type="entry name" value="PCB_OB"/>
    <property type="match status" value="1"/>
</dbReference>
<evidence type="ECO:0000256" key="23">
    <source>
        <dbReference type="ARBA" id="ARBA00023316"/>
    </source>
</evidence>
<evidence type="ECO:0000256" key="15">
    <source>
        <dbReference type="ARBA" id="ARBA00022801"/>
    </source>
</evidence>
<keyword evidence="16" id="KW-0133">Cell shape</keyword>
<keyword evidence="23" id="KW-0961">Cell wall biogenesis/degradation</keyword>
<dbReference type="GO" id="GO:0071555">
    <property type="term" value="P:cell wall organization"/>
    <property type="evidence" value="ECO:0007669"/>
    <property type="project" value="UniProtKB-KW"/>
</dbReference>
<keyword evidence="8" id="KW-1003">Cell membrane</keyword>
<evidence type="ECO:0000256" key="4">
    <source>
        <dbReference type="ARBA" id="ARBA00007090"/>
    </source>
</evidence>
<organism evidence="33 34">
    <name type="scientific">Metapseudomonas resinovorans NBRC 106553</name>
    <dbReference type="NCBI Taxonomy" id="1245471"/>
    <lineage>
        <taxon>Bacteria</taxon>
        <taxon>Pseudomonadati</taxon>
        <taxon>Pseudomonadota</taxon>
        <taxon>Gammaproteobacteria</taxon>
        <taxon>Pseudomonadales</taxon>
        <taxon>Pseudomonadaceae</taxon>
        <taxon>Metapseudomonas</taxon>
    </lineage>
</organism>
<keyword evidence="34" id="KW-1185">Reference proteome</keyword>
<evidence type="ECO:0000256" key="22">
    <source>
        <dbReference type="ARBA" id="ARBA00023268"/>
    </source>
</evidence>
<evidence type="ECO:0000259" key="32">
    <source>
        <dbReference type="Pfam" id="PF17092"/>
    </source>
</evidence>
<dbReference type="GO" id="GO:0008955">
    <property type="term" value="F:peptidoglycan glycosyltransferase activity"/>
    <property type="evidence" value="ECO:0007669"/>
    <property type="project" value="UniProtKB-EC"/>
</dbReference>
<evidence type="ECO:0000256" key="2">
    <source>
        <dbReference type="ARBA" id="ARBA00004249"/>
    </source>
</evidence>
<dbReference type="EC" id="3.4.16.4" evidence="6"/>
<sequence length="813" mass="89578">MIRLLKFFWWSFVAVFCGLLLSFSGAYLYLSPSLPSVDSLRRIQLQIPLRVYSSDGKLIAEFGEMRRSPVRFADIPPDFIRALLAAEDDNFANHYGVDLTSLMRAATQLLKTGHIQTGGSTITMQVAKNYFLTSERSFSRKINEILLALQIERELSKDEILELYVNKIYLGNRAYGIEAAAQVYYGKSIREISLAQMAMIAGLPKAPSRFNPLVNPTRSKERRDWILGRMYKLGRIDEARYQQAINEPINASYHVPTPELAAPYIAEMARAEMVGRYGSDAYTEGFRVTTTVPSDLQEAANTSLREGLMDYDQRHGYRGPETRLPGMTKETWLQELAKQKSLGGLEPAIVTQVEKSGILVLTRSGQEEAVAWDSMKWARPFLNTNSLGPRPQQPADVTQVGDLVRVQRQADGSLRFVQLPAAQSALVSLDPQDGAIRSLVGGFSFEQSNYNRAAQAKRQPGSSFKPFLYSAALDNGFTAASLVNDAPIVFQEAGMEEAWRPKNDNNTFLGPIRLREALYKSRNLVSIRVLQAIGIDYALNYVSRFGFNKDDLPRNLSLALGTANLTPLEIAGGWSTFANGGFKIQPYLIQRIESRDGKTLFVANPPRVPQGSAESSEDVAQANAAPDTVIASTDTSAPQGQVPAVAERIVDPRTTFILNSMLQDVIKRGTGRRALSMGRSDIAGKTGTTNESKDSWFSGYNGDYVTTVWVGFDQPESLGRHEYGGTVALPIWMSYMSTALKDRPPHVQPEPAGLLTLRIDPLSGRAASPGTPGAFFELFKSEDTPPPMSEFEPGLAIPGSPLPADEAAPIDLF</sequence>
<dbReference type="GO" id="GO:0009252">
    <property type="term" value="P:peptidoglycan biosynthetic process"/>
    <property type="evidence" value="ECO:0007669"/>
    <property type="project" value="UniProtKB-UniPathway"/>
</dbReference>
<keyword evidence="15" id="KW-0378">Hydrolase</keyword>
<dbReference type="STRING" id="1245471.PCA10_52660"/>
<keyword evidence="11" id="KW-0645">Protease</keyword>
<dbReference type="eggNOG" id="COG5009">
    <property type="taxonomic scope" value="Bacteria"/>
</dbReference>
<gene>
    <name evidence="33" type="primary">mrcA</name>
    <name evidence="33" type="ORF">PCA10_52660</name>
</gene>
<dbReference type="SUPFAM" id="SSF53955">
    <property type="entry name" value="Lysozyme-like"/>
    <property type="match status" value="1"/>
</dbReference>
<comment type="catalytic activity">
    <reaction evidence="24">
        <text>Preferential cleavage: (Ac)2-L-Lys-D-Ala-|-D-Ala. Also transpeptidation of peptidyl-alanyl moieties that are N-acyl substituents of D-alanine.</text>
        <dbReference type="EC" id="3.4.16.4"/>
    </reaction>
</comment>
<evidence type="ECO:0000256" key="5">
    <source>
        <dbReference type="ARBA" id="ARBA00007739"/>
    </source>
</evidence>
<keyword evidence="20 29" id="KW-0472">Membrane</keyword>
<keyword evidence="22" id="KW-0511">Multifunctional enzyme</keyword>
<protein>
    <recommendedName>
        <fullName evidence="7">Penicillin-binding protein 1A</fullName>
        <ecNumber evidence="25">2.4.99.28</ecNumber>
        <ecNumber evidence="6">3.4.16.4</ecNumber>
    </recommendedName>
</protein>
<accession>S6AX68</accession>
<keyword evidence="9" id="KW-0997">Cell inner membrane</keyword>
<evidence type="ECO:0000259" key="31">
    <source>
        <dbReference type="Pfam" id="PF00912"/>
    </source>
</evidence>
<evidence type="ECO:0000256" key="12">
    <source>
        <dbReference type="ARBA" id="ARBA00022676"/>
    </source>
</evidence>
<comment type="pathway">
    <text evidence="3">Cell wall biogenesis; peptidoglycan biosynthesis.</text>
</comment>
<keyword evidence="14 29" id="KW-0812">Transmembrane</keyword>
<dbReference type="Pfam" id="PF00912">
    <property type="entry name" value="Transgly"/>
    <property type="match status" value="1"/>
</dbReference>
<dbReference type="FunFam" id="1.10.3810.10:FF:000003">
    <property type="entry name" value="Penicillin-binding protein 1a"/>
    <property type="match status" value="1"/>
</dbReference>
<evidence type="ECO:0000256" key="27">
    <source>
        <dbReference type="ARBA" id="ARBA00060592"/>
    </source>
</evidence>
<dbReference type="KEGG" id="pre:PCA10_52660"/>
<evidence type="ECO:0000313" key="33">
    <source>
        <dbReference type="EMBL" id="BAN50998.1"/>
    </source>
</evidence>
<evidence type="ECO:0000256" key="26">
    <source>
        <dbReference type="ARBA" id="ARBA00049902"/>
    </source>
</evidence>
<evidence type="ECO:0000256" key="18">
    <source>
        <dbReference type="ARBA" id="ARBA00022984"/>
    </source>
</evidence>
<evidence type="ECO:0000256" key="10">
    <source>
        <dbReference type="ARBA" id="ARBA00022645"/>
    </source>
</evidence>
<dbReference type="InterPro" id="IPR050396">
    <property type="entry name" value="Glycosyltr_51/Transpeptidase"/>
</dbReference>
<evidence type="ECO:0000256" key="9">
    <source>
        <dbReference type="ARBA" id="ARBA00022519"/>
    </source>
</evidence>
<dbReference type="GO" id="GO:0046677">
    <property type="term" value="P:response to antibiotic"/>
    <property type="evidence" value="ECO:0007669"/>
    <property type="project" value="UniProtKB-KW"/>
</dbReference>
<comment type="similarity">
    <text evidence="5">In the N-terminal section; belongs to the glycosyltransferase 51 family.</text>
</comment>
<dbReference type="GO" id="GO:0006508">
    <property type="term" value="P:proteolysis"/>
    <property type="evidence" value="ECO:0007669"/>
    <property type="project" value="UniProtKB-KW"/>
</dbReference>
<dbReference type="GO" id="GO:0008360">
    <property type="term" value="P:regulation of cell shape"/>
    <property type="evidence" value="ECO:0007669"/>
    <property type="project" value="UniProtKB-KW"/>
</dbReference>
<evidence type="ECO:0000256" key="28">
    <source>
        <dbReference type="SAM" id="MobiDB-lite"/>
    </source>
</evidence>
<dbReference type="Pfam" id="PF00905">
    <property type="entry name" value="Transpeptidase"/>
    <property type="match status" value="1"/>
</dbReference>
<dbReference type="HOGENOM" id="CLU_006354_2_4_6"/>
<dbReference type="OrthoDB" id="9766909at2"/>
<dbReference type="PANTHER" id="PTHR32282">
    <property type="entry name" value="BINDING PROTEIN TRANSPEPTIDASE, PUTATIVE-RELATED"/>
    <property type="match status" value="1"/>
</dbReference>
<evidence type="ECO:0000256" key="7">
    <source>
        <dbReference type="ARBA" id="ARBA00018638"/>
    </source>
</evidence>
<dbReference type="EC" id="2.4.99.28" evidence="25"/>
<comment type="function">
    <text evidence="1">Cell wall formation. Synthesis of cross-linked peptidoglycan from the lipid intermediates. The enzyme has a penicillin-insensitive transglycosylase N-terminal domain (formation of linear glycan strands) and a penicillin-sensitive transpeptidase C-terminal domain (cross-linking of the peptide subunits).</text>
</comment>
<comment type="pathway">
    <text evidence="27">Glycan biosynthesis.</text>
</comment>
<dbReference type="InterPro" id="IPR001264">
    <property type="entry name" value="Glyco_trans_51"/>
</dbReference>
<evidence type="ECO:0000256" key="14">
    <source>
        <dbReference type="ARBA" id="ARBA00022692"/>
    </source>
</evidence>
<reference evidence="33 34" key="1">
    <citation type="journal article" date="2013" name="Genome Announc.">
        <title>Complete Genome Sequence of the Carbazole Degrader Pseudomonas resinovorans Strain CA10 (NBRC 106553).</title>
        <authorList>
            <person name="Shintani M."/>
            <person name="Hosoyama A."/>
            <person name="Ohji S."/>
            <person name="Tsuchikane K."/>
            <person name="Takarada H."/>
            <person name="Yamazoe A."/>
            <person name="Fujita N."/>
            <person name="Nojiri H."/>
        </authorList>
    </citation>
    <scope>NUCLEOTIDE SEQUENCE [LARGE SCALE GENOMIC DNA]</scope>
    <source>
        <strain evidence="33 34">NBRC 106553</strain>
    </source>
</reference>
<proteinExistence type="inferred from homology"/>
<name>S6AX68_METRE</name>
<keyword evidence="18" id="KW-0573">Peptidoglycan synthesis</keyword>